<dbReference type="Proteomes" id="UP000239504">
    <property type="component" value="Unassembled WGS sequence"/>
</dbReference>
<dbReference type="SUPFAM" id="SSF50022">
    <property type="entry name" value="ISP domain"/>
    <property type="match status" value="1"/>
</dbReference>
<feature type="domain" description="Rieske" evidence="5">
    <location>
        <begin position="5"/>
        <end position="101"/>
    </location>
</feature>
<dbReference type="GO" id="GO:0051537">
    <property type="term" value="F:2 iron, 2 sulfur cluster binding"/>
    <property type="evidence" value="ECO:0007669"/>
    <property type="project" value="UniProtKB-KW"/>
</dbReference>
<evidence type="ECO:0000256" key="3">
    <source>
        <dbReference type="ARBA" id="ARBA00023004"/>
    </source>
</evidence>
<comment type="caution">
    <text evidence="6">The sequence shown here is derived from an EMBL/GenBank/DDBJ whole genome shotgun (WGS) entry which is preliminary data.</text>
</comment>
<dbReference type="AlphaFoldDB" id="A0A2S7K4G9"/>
<keyword evidence="1" id="KW-0001">2Fe-2S</keyword>
<keyword evidence="2" id="KW-0479">Metal-binding</keyword>
<dbReference type="OrthoDB" id="9800167at2"/>
<evidence type="ECO:0000313" key="7">
    <source>
        <dbReference type="Proteomes" id="UP000239504"/>
    </source>
</evidence>
<evidence type="ECO:0000256" key="1">
    <source>
        <dbReference type="ARBA" id="ARBA00022714"/>
    </source>
</evidence>
<dbReference type="RefSeq" id="WP_104830411.1">
    <property type="nucleotide sequence ID" value="NZ_PJCH01000008.1"/>
</dbReference>
<protein>
    <recommendedName>
        <fullName evidence="5">Rieske domain-containing protein</fullName>
    </recommendedName>
</protein>
<keyword evidence="3" id="KW-0408">Iron</keyword>
<evidence type="ECO:0000256" key="4">
    <source>
        <dbReference type="ARBA" id="ARBA00023014"/>
    </source>
</evidence>
<dbReference type="InterPro" id="IPR036922">
    <property type="entry name" value="Rieske_2Fe-2S_sf"/>
</dbReference>
<evidence type="ECO:0000313" key="6">
    <source>
        <dbReference type="EMBL" id="PQA87404.1"/>
    </source>
</evidence>
<dbReference type="GO" id="GO:0046872">
    <property type="term" value="F:metal ion binding"/>
    <property type="evidence" value="ECO:0007669"/>
    <property type="project" value="UniProtKB-KW"/>
</dbReference>
<dbReference type="InterPro" id="IPR017941">
    <property type="entry name" value="Rieske_2Fe-2S"/>
</dbReference>
<gene>
    <name evidence="6" type="ORF">CW354_12375</name>
</gene>
<dbReference type="Pfam" id="PF00355">
    <property type="entry name" value="Rieske"/>
    <property type="match status" value="1"/>
</dbReference>
<evidence type="ECO:0000256" key="2">
    <source>
        <dbReference type="ARBA" id="ARBA00022723"/>
    </source>
</evidence>
<accession>A0A2S7K4G9</accession>
<reference evidence="6 7" key="1">
    <citation type="submission" date="2017-12" db="EMBL/GenBank/DDBJ databases">
        <authorList>
            <person name="Hurst M.R.H."/>
        </authorList>
    </citation>
    <scope>NUCLEOTIDE SEQUENCE [LARGE SCALE GENOMIC DNA]</scope>
    <source>
        <strain evidence="6 7">SY-3-19</strain>
    </source>
</reference>
<dbReference type="CDD" id="cd03528">
    <property type="entry name" value="Rieske_RO_ferredoxin"/>
    <property type="match status" value="1"/>
</dbReference>
<dbReference type="Gene3D" id="2.102.10.10">
    <property type="entry name" value="Rieske [2Fe-2S] iron-sulphur domain"/>
    <property type="match status" value="1"/>
</dbReference>
<keyword evidence="4" id="KW-0411">Iron-sulfur</keyword>
<sequence>MKTMLRLCAESEVVEGVPVSVELDNIPPLAVYRINDEIYVTDRTCTHGDADLTEGFQDGDEIECPFHGGSFSIKTGEAVNLPCSKPLTTYPVQVIDGIVCIEMPNHSA</sequence>
<evidence type="ECO:0000259" key="5">
    <source>
        <dbReference type="PROSITE" id="PS51296"/>
    </source>
</evidence>
<dbReference type="EMBL" id="PJCH01000008">
    <property type="protein sequence ID" value="PQA87404.1"/>
    <property type="molecule type" value="Genomic_DNA"/>
</dbReference>
<dbReference type="PROSITE" id="PS51296">
    <property type="entry name" value="RIESKE"/>
    <property type="match status" value="1"/>
</dbReference>
<keyword evidence="7" id="KW-1185">Reference proteome</keyword>
<proteinExistence type="predicted"/>
<name>A0A2S7K4G9_9PROT</name>
<organism evidence="6 7">
    <name type="scientific">Hyphococcus luteus</name>
    <dbReference type="NCBI Taxonomy" id="2058213"/>
    <lineage>
        <taxon>Bacteria</taxon>
        <taxon>Pseudomonadati</taxon>
        <taxon>Pseudomonadota</taxon>
        <taxon>Alphaproteobacteria</taxon>
        <taxon>Parvularculales</taxon>
        <taxon>Parvularculaceae</taxon>
        <taxon>Hyphococcus</taxon>
    </lineage>
</organism>